<dbReference type="Gene3D" id="3.10.10.10">
    <property type="entry name" value="HIV Type 1 Reverse Transcriptase, subunit A, domain 1"/>
    <property type="match status" value="1"/>
</dbReference>
<sequence>MPQNNVIRSSLLGNPGAQVRSESPIQPEPASLSAPSNVRNATQNLGSADAALESYNTPLNWIAISRCLTMHYADKRDLSTLEYQMTCLIQGKKTIQEFYGEVYSHLTLILNKIACMEINEEAMQVLTNTYRDKALDTFIRGLSGDLSRLLGMKEPADLPEALHLCIKLENQNYRAVHANNQYSLSKKPYPSPAAFQHFQNLLYPKKSSSEGPTLLQLAYLPQTISRMRQFNPQFPQQPQYFNPQIWPNRQIENHHLETLHQDRRNQNHPHQWISINHNKQGTSYPYPMALKSEVEKQINKLLEDGIIRPSRSPYNSPVWIVDKKPDSLGNKQYRHLIAEPEYTEDLLVNLLKRYLNPSVTNAIITEDHILGKIQTIYPLHFNQYKIRYTRKTVKDLTEPSQQESAIIVEHNRAHRSASENKAQLLEKFYFPQMNAKIKKITKQCKICQENKYERHPPNPILKATPIPTYPGQIVHIDIYHTNNKICLTAIDKFSKYAQVKLIKSRATQDLKQPLQELLTAFGIPEKIVIDNEKSLNSASIIFILLTCMAYAEVQIHDYSSSHLITIDNGYSKIKDGTLNFIHVIDTLAYRNLLENITDVMNSTLPPGNPMFPILQHEVQQTIELLEIVEPYNIPNLKDP</sequence>
<dbReference type="PANTHER" id="PTHR37984:SF5">
    <property type="entry name" value="PROTEIN NYNRIN-LIKE"/>
    <property type="match status" value="1"/>
</dbReference>
<evidence type="ECO:0000313" key="4">
    <source>
        <dbReference type="EMBL" id="GBP10271.1"/>
    </source>
</evidence>
<keyword evidence="5" id="KW-1185">Reference proteome</keyword>
<feature type="region of interest" description="Disordered" evidence="2">
    <location>
        <begin position="1"/>
        <end position="37"/>
    </location>
</feature>
<dbReference type="InterPro" id="IPR012337">
    <property type="entry name" value="RNaseH-like_sf"/>
</dbReference>
<dbReference type="InterPro" id="IPR041588">
    <property type="entry name" value="Integrase_H2C2"/>
</dbReference>
<reference evidence="4 5" key="1">
    <citation type="journal article" date="2019" name="Commun. Biol.">
        <title>The bagworm genome reveals a unique fibroin gene that provides high tensile strength.</title>
        <authorList>
            <person name="Kono N."/>
            <person name="Nakamura H."/>
            <person name="Ohtoshi R."/>
            <person name="Tomita M."/>
            <person name="Numata K."/>
            <person name="Arakawa K."/>
        </authorList>
    </citation>
    <scope>NUCLEOTIDE SEQUENCE [LARGE SCALE GENOMIC DNA]</scope>
</reference>
<dbReference type="GO" id="GO:0003964">
    <property type="term" value="F:RNA-directed DNA polymerase activity"/>
    <property type="evidence" value="ECO:0007669"/>
    <property type="project" value="UniProtKB-EC"/>
</dbReference>
<dbReference type="AlphaFoldDB" id="A0A4C1TAD7"/>
<dbReference type="InterPro" id="IPR009882">
    <property type="entry name" value="Gypsy"/>
</dbReference>
<dbReference type="PANTHER" id="PTHR37984">
    <property type="entry name" value="PROTEIN CBG26694"/>
    <property type="match status" value="1"/>
</dbReference>
<dbReference type="InterPro" id="IPR043502">
    <property type="entry name" value="DNA/RNA_pol_sf"/>
</dbReference>
<dbReference type="SUPFAM" id="SSF53098">
    <property type="entry name" value="Ribonuclease H-like"/>
    <property type="match status" value="1"/>
</dbReference>
<dbReference type="SUPFAM" id="SSF56672">
    <property type="entry name" value="DNA/RNA polymerases"/>
    <property type="match status" value="1"/>
</dbReference>
<dbReference type="GO" id="GO:0003676">
    <property type="term" value="F:nucleic acid binding"/>
    <property type="evidence" value="ECO:0007669"/>
    <property type="project" value="InterPro"/>
</dbReference>
<accession>A0A4C1TAD7</accession>
<dbReference type="GO" id="GO:0015074">
    <property type="term" value="P:DNA integration"/>
    <property type="evidence" value="ECO:0007669"/>
    <property type="project" value="InterPro"/>
</dbReference>
<dbReference type="GO" id="GO:0042575">
    <property type="term" value="C:DNA polymerase complex"/>
    <property type="evidence" value="ECO:0007669"/>
    <property type="project" value="UniProtKB-ARBA"/>
</dbReference>
<evidence type="ECO:0000259" key="3">
    <source>
        <dbReference type="PROSITE" id="PS50994"/>
    </source>
</evidence>
<dbReference type="OrthoDB" id="7488542at2759"/>
<dbReference type="InterPro" id="IPR050951">
    <property type="entry name" value="Retrovirus_Pol_polyprotein"/>
</dbReference>
<feature type="compositionally biased region" description="Polar residues" evidence="2">
    <location>
        <begin position="1"/>
        <end position="12"/>
    </location>
</feature>
<evidence type="ECO:0000256" key="1">
    <source>
        <dbReference type="ARBA" id="ARBA00012493"/>
    </source>
</evidence>
<dbReference type="PROSITE" id="PS50994">
    <property type="entry name" value="INTEGRASE"/>
    <property type="match status" value="1"/>
</dbReference>
<feature type="domain" description="Integrase catalytic" evidence="3">
    <location>
        <begin position="466"/>
        <end position="620"/>
    </location>
</feature>
<dbReference type="InterPro" id="IPR036397">
    <property type="entry name" value="RNaseH_sf"/>
</dbReference>
<dbReference type="EC" id="2.7.7.49" evidence="1"/>
<dbReference type="InterPro" id="IPR001584">
    <property type="entry name" value="Integrase_cat-core"/>
</dbReference>
<name>A0A4C1TAD7_EUMVA</name>
<dbReference type="STRING" id="151549.A0A4C1TAD7"/>
<dbReference type="Pfam" id="PF17921">
    <property type="entry name" value="Integrase_H2C2"/>
    <property type="match status" value="1"/>
</dbReference>
<organism evidence="4 5">
    <name type="scientific">Eumeta variegata</name>
    <name type="common">Bagworm moth</name>
    <name type="synonym">Eumeta japonica</name>
    <dbReference type="NCBI Taxonomy" id="151549"/>
    <lineage>
        <taxon>Eukaryota</taxon>
        <taxon>Metazoa</taxon>
        <taxon>Ecdysozoa</taxon>
        <taxon>Arthropoda</taxon>
        <taxon>Hexapoda</taxon>
        <taxon>Insecta</taxon>
        <taxon>Pterygota</taxon>
        <taxon>Neoptera</taxon>
        <taxon>Endopterygota</taxon>
        <taxon>Lepidoptera</taxon>
        <taxon>Glossata</taxon>
        <taxon>Ditrysia</taxon>
        <taxon>Tineoidea</taxon>
        <taxon>Psychidae</taxon>
        <taxon>Oiketicinae</taxon>
        <taxon>Eumeta</taxon>
    </lineage>
</organism>
<evidence type="ECO:0000256" key="2">
    <source>
        <dbReference type="SAM" id="MobiDB-lite"/>
    </source>
</evidence>
<dbReference type="EMBL" id="BGZK01004671">
    <property type="protein sequence ID" value="GBP10271.1"/>
    <property type="molecule type" value="Genomic_DNA"/>
</dbReference>
<evidence type="ECO:0000313" key="5">
    <source>
        <dbReference type="Proteomes" id="UP000299102"/>
    </source>
</evidence>
<proteinExistence type="predicted"/>
<gene>
    <name evidence="4" type="primary">gag</name>
    <name evidence="4" type="ORF">EVAR_67148_1</name>
</gene>
<dbReference type="Proteomes" id="UP000299102">
    <property type="component" value="Unassembled WGS sequence"/>
</dbReference>
<dbReference type="Gene3D" id="1.10.340.70">
    <property type="match status" value="1"/>
</dbReference>
<dbReference type="Pfam" id="PF07253">
    <property type="entry name" value="Gypsy"/>
    <property type="match status" value="1"/>
</dbReference>
<protein>
    <recommendedName>
        <fullName evidence="1">RNA-directed DNA polymerase</fullName>
        <ecNumber evidence="1">2.7.7.49</ecNumber>
    </recommendedName>
</protein>
<dbReference type="Gene3D" id="3.30.420.10">
    <property type="entry name" value="Ribonuclease H-like superfamily/Ribonuclease H"/>
    <property type="match status" value="1"/>
</dbReference>
<comment type="caution">
    <text evidence="4">The sequence shown here is derived from an EMBL/GenBank/DDBJ whole genome shotgun (WGS) entry which is preliminary data.</text>
</comment>